<feature type="domain" description="MATH" evidence="1">
    <location>
        <begin position="171"/>
        <end position="294"/>
    </location>
</feature>
<protein>
    <recommendedName>
        <fullName evidence="1">MATH domain-containing protein</fullName>
    </recommendedName>
</protein>
<evidence type="ECO:0000259" key="1">
    <source>
        <dbReference type="PROSITE" id="PS50144"/>
    </source>
</evidence>
<dbReference type="CDD" id="cd00121">
    <property type="entry name" value="MATH"/>
    <property type="match status" value="2"/>
</dbReference>
<accession>A0ABQ8IHQ8</accession>
<dbReference type="Gene3D" id="2.60.210.10">
    <property type="entry name" value="Apoptosis, Tumor Necrosis Factor Receptor Associated Protein 2, Chain A"/>
    <property type="match status" value="2"/>
</dbReference>
<comment type="caution">
    <text evidence="2">The sequence shown here is derived from an EMBL/GenBank/DDBJ whole genome shotgun (WGS) entry which is preliminary data.</text>
</comment>
<dbReference type="SUPFAM" id="SSF49599">
    <property type="entry name" value="TRAF domain-like"/>
    <property type="match status" value="2"/>
</dbReference>
<feature type="domain" description="MATH" evidence="1">
    <location>
        <begin position="16"/>
        <end position="150"/>
    </location>
</feature>
<reference evidence="2 3" key="1">
    <citation type="submission" date="2021-02" db="EMBL/GenBank/DDBJ databases">
        <title>Plant Genome Project.</title>
        <authorList>
            <person name="Zhang R.-G."/>
        </authorList>
    </citation>
    <scope>NUCLEOTIDE SEQUENCE [LARGE SCALE GENOMIC DNA]</scope>
    <source>
        <tissue evidence="2">Leaves</tissue>
    </source>
</reference>
<organism evidence="2 3">
    <name type="scientific">Xanthoceras sorbifolium</name>
    <dbReference type="NCBI Taxonomy" id="99658"/>
    <lineage>
        <taxon>Eukaryota</taxon>
        <taxon>Viridiplantae</taxon>
        <taxon>Streptophyta</taxon>
        <taxon>Embryophyta</taxon>
        <taxon>Tracheophyta</taxon>
        <taxon>Spermatophyta</taxon>
        <taxon>Magnoliopsida</taxon>
        <taxon>eudicotyledons</taxon>
        <taxon>Gunneridae</taxon>
        <taxon>Pentapetalae</taxon>
        <taxon>rosids</taxon>
        <taxon>malvids</taxon>
        <taxon>Sapindales</taxon>
        <taxon>Sapindaceae</taxon>
        <taxon>Xanthoceroideae</taxon>
        <taxon>Xanthoceras</taxon>
    </lineage>
</organism>
<gene>
    <name evidence="2" type="ORF">JRO89_XS01G0021500</name>
</gene>
<evidence type="ECO:0000313" key="2">
    <source>
        <dbReference type="EMBL" id="KAH7576244.1"/>
    </source>
</evidence>
<dbReference type="PANTHER" id="PTHR46162:SF40">
    <property type="entry name" value="TRAF-LIKE FAMILY PROTEIN"/>
    <property type="match status" value="1"/>
</dbReference>
<dbReference type="Pfam" id="PF22486">
    <property type="entry name" value="MATH_2"/>
    <property type="match status" value="2"/>
</dbReference>
<dbReference type="SMART" id="SM00061">
    <property type="entry name" value="MATH"/>
    <property type="match status" value="2"/>
</dbReference>
<name>A0ABQ8IHQ8_9ROSI</name>
<dbReference type="InterPro" id="IPR008974">
    <property type="entry name" value="TRAF-like"/>
</dbReference>
<dbReference type="Proteomes" id="UP000827721">
    <property type="component" value="Unassembled WGS sequence"/>
</dbReference>
<dbReference type="PROSITE" id="PS50144">
    <property type="entry name" value="MATH"/>
    <property type="match status" value="2"/>
</dbReference>
<keyword evidence="3" id="KW-1185">Reference proteome</keyword>
<evidence type="ECO:0000313" key="3">
    <source>
        <dbReference type="Proteomes" id="UP000827721"/>
    </source>
</evidence>
<dbReference type="InterPro" id="IPR002083">
    <property type="entry name" value="MATH/TRAF_dom"/>
</dbReference>
<proteinExistence type="predicted"/>
<sequence>MSNSEDILREERDFQPAHFTLKIESYSSLLDDEEERYETGIFDVGGYKWKLILYPHGNKTCKDHISLYLVIDESNCFPNDKWTVCVNFKLFVLNQKTMKYLTIQDAKRTVRYFDKLRTEQGWSQFLSLDEFNDPCNGYLVNDCCVFGAEILVFQPPSGIEETITMVKQLENRTYTWSIKNFSTLENDLRSDEFTVGGRKWKLVLCPKGYEARKDKYLYLFLYLADWEIVEPKRKSYAKYKLRVLNHSHVKTLEKSDSHWFDSKAGWGFQMPLKVINELSNGYLEDDTLIVEVEFDAISSIKVRP</sequence>
<dbReference type="EMBL" id="JAFEMO010000001">
    <property type="protein sequence ID" value="KAH7576244.1"/>
    <property type="molecule type" value="Genomic_DNA"/>
</dbReference>
<dbReference type="PANTHER" id="PTHR46162">
    <property type="entry name" value="TRAF-LIKE FAMILY PROTEIN"/>
    <property type="match status" value="1"/>
</dbReference>